<dbReference type="Proteomes" id="UP001365846">
    <property type="component" value="Unassembled WGS sequence"/>
</dbReference>
<keyword evidence="2" id="KW-0479">Metal-binding</keyword>
<dbReference type="InterPro" id="IPR017941">
    <property type="entry name" value="Rieske_2Fe-2S"/>
</dbReference>
<dbReference type="Pfam" id="PF00355">
    <property type="entry name" value="Rieske"/>
    <property type="match status" value="1"/>
</dbReference>
<dbReference type="InterPro" id="IPR050584">
    <property type="entry name" value="Cholesterol_7-desaturase"/>
</dbReference>
<accession>A0ABU8V9H7</accession>
<dbReference type="SUPFAM" id="SSF50022">
    <property type="entry name" value="ISP domain"/>
    <property type="match status" value="1"/>
</dbReference>
<keyword evidence="4" id="KW-0408">Iron</keyword>
<feature type="domain" description="Rieske" evidence="6">
    <location>
        <begin position="24"/>
        <end position="125"/>
    </location>
</feature>
<proteinExistence type="predicted"/>
<evidence type="ECO:0000313" key="8">
    <source>
        <dbReference type="Proteomes" id="UP001365846"/>
    </source>
</evidence>
<dbReference type="Pfam" id="PF19112">
    <property type="entry name" value="VanA_C"/>
    <property type="match status" value="1"/>
</dbReference>
<evidence type="ECO:0000313" key="7">
    <source>
        <dbReference type="EMBL" id="MEJ8810308.1"/>
    </source>
</evidence>
<keyword evidence="5" id="KW-0411">Iron-sulfur</keyword>
<keyword evidence="8" id="KW-1185">Reference proteome</keyword>
<dbReference type="Gene3D" id="3.90.380.10">
    <property type="entry name" value="Naphthalene 1,2-dioxygenase Alpha Subunit, Chain A, domain 1"/>
    <property type="match status" value="1"/>
</dbReference>
<protein>
    <submittedName>
        <fullName evidence="7">Aromatic ring-hydroxylating dioxygenase subunit alpha</fullName>
    </submittedName>
</protein>
<evidence type="ECO:0000256" key="3">
    <source>
        <dbReference type="ARBA" id="ARBA00023002"/>
    </source>
</evidence>
<dbReference type="GO" id="GO:0051213">
    <property type="term" value="F:dioxygenase activity"/>
    <property type="evidence" value="ECO:0007669"/>
    <property type="project" value="UniProtKB-KW"/>
</dbReference>
<evidence type="ECO:0000259" key="6">
    <source>
        <dbReference type="PROSITE" id="PS51296"/>
    </source>
</evidence>
<keyword evidence="1" id="KW-0001">2Fe-2S</keyword>
<dbReference type="InterPro" id="IPR036922">
    <property type="entry name" value="Rieske_2Fe-2S_sf"/>
</dbReference>
<sequence length="358" mass="40378">MNTATIKVHDATGTPRSSFPLDRWYVAAFSSDIRDKPVGRTLLNQKVVLFRTGNGQIAALEDRCCHRSLPLSCGTVEAEGVRCGYHGMLYAPSGQCLEIPGQERVPSKACVRPYHVAEKNQIVWIWMPSVAGAAPSEEPPVYSPHDDPRYRFGSGMYHYNSPWQLIHDNLLDLSHLGYVHLKTIGGDAHLHMNAAMKVTQDGDSVKVVRLMPGSTPPPTYRAAWPFGDKCDRWQEIVFRVSHLEIWTGAIEPGTDSIENPDRGGFHMRGFHGITPETETTCHYFWSMASNRHPERDDNFETVVEQTEFTFDEDRGVIEAQYRNMLQFGDRATWLDIHVDAGANRARRIVERLTTQSLA</sequence>
<keyword evidence="7" id="KW-0223">Dioxygenase</keyword>
<comment type="caution">
    <text evidence="7">The sequence shown here is derived from an EMBL/GenBank/DDBJ whole genome shotgun (WGS) entry which is preliminary data.</text>
</comment>
<evidence type="ECO:0000256" key="4">
    <source>
        <dbReference type="ARBA" id="ARBA00023004"/>
    </source>
</evidence>
<gene>
    <name evidence="7" type="ORF">WKW77_04465</name>
</gene>
<evidence type="ECO:0000256" key="5">
    <source>
        <dbReference type="ARBA" id="ARBA00023014"/>
    </source>
</evidence>
<dbReference type="PANTHER" id="PTHR21266">
    <property type="entry name" value="IRON-SULFUR DOMAIN CONTAINING PROTEIN"/>
    <property type="match status" value="1"/>
</dbReference>
<evidence type="ECO:0000256" key="2">
    <source>
        <dbReference type="ARBA" id="ARBA00022723"/>
    </source>
</evidence>
<dbReference type="Gene3D" id="2.102.10.10">
    <property type="entry name" value="Rieske [2Fe-2S] iron-sulphur domain"/>
    <property type="match status" value="1"/>
</dbReference>
<dbReference type="PROSITE" id="PS51296">
    <property type="entry name" value="RIESKE"/>
    <property type="match status" value="1"/>
</dbReference>
<name>A0ABU8V9H7_9BURK</name>
<organism evidence="7 8">
    <name type="scientific">Variovorax ureilyticus</name>
    <dbReference type="NCBI Taxonomy" id="1836198"/>
    <lineage>
        <taxon>Bacteria</taxon>
        <taxon>Pseudomonadati</taxon>
        <taxon>Pseudomonadota</taxon>
        <taxon>Betaproteobacteria</taxon>
        <taxon>Burkholderiales</taxon>
        <taxon>Comamonadaceae</taxon>
        <taxon>Variovorax</taxon>
    </lineage>
</organism>
<keyword evidence="3" id="KW-0560">Oxidoreductase</keyword>
<dbReference type="PANTHER" id="PTHR21266:SF60">
    <property type="entry name" value="3-KETOSTEROID-9-ALPHA-MONOOXYGENASE, OXYGENASE COMPONENT"/>
    <property type="match status" value="1"/>
</dbReference>
<dbReference type="InterPro" id="IPR044043">
    <property type="entry name" value="VanA_C_cat"/>
</dbReference>
<reference evidence="7 8" key="1">
    <citation type="submission" date="2024-03" db="EMBL/GenBank/DDBJ databases">
        <title>Novel species of the genus Variovorax.</title>
        <authorList>
            <person name="Liu Q."/>
            <person name="Xin Y.-H."/>
        </authorList>
    </citation>
    <scope>NUCLEOTIDE SEQUENCE [LARGE SCALE GENOMIC DNA]</scope>
    <source>
        <strain evidence="7 8">KACC 18899</strain>
    </source>
</reference>
<dbReference type="RefSeq" id="WP_340355634.1">
    <property type="nucleotide sequence ID" value="NZ_JBBKZU010000002.1"/>
</dbReference>
<dbReference type="EMBL" id="JBBKZU010000002">
    <property type="protein sequence ID" value="MEJ8810308.1"/>
    <property type="molecule type" value="Genomic_DNA"/>
</dbReference>
<dbReference type="SUPFAM" id="SSF55961">
    <property type="entry name" value="Bet v1-like"/>
    <property type="match status" value="1"/>
</dbReference>
<dbReference type="CDD" id="cd08878">
    <property type="entry name" value="RHO_alpha_C_DMO-like"/>
    <property type="match status" value="1"/>
</dbReference>
<evidence type="ECO:0000256" key="1">
    <source>
        <dbReference type="ARBA" id="ARBA00022714"/>
    </source>
</evidence>